<evidence type="ECO:0000256" key="9">
    <source>
        <dbReference type="ARBA" id="ARBA00022679"/>
    </source>
</evidence>
<evidence type="ECO:0000256" key="11">
    <source>
        <dbReference type="ARBA" id="ARBA00022729"/>
    </source>
</evidence>
<feature type="region of interest" description="Disordered" evidence="23">
    <location>
        <begin position="1"/>
        <end position="250"/>
    </location>
</feature>
<dbReference type="GO" id="GO:0009409">
    <property type="term" value="P:response to cold"/>
    <property type="evidence" value="ECO:0007669"/>
    <property type="project" value="UniProtKB-ARBA"/>
</dbReference>
<keyword evidence="15 22" id="KW-0067">ATP-binding</keyword>
<dbReference type="PANTHER" id="PTHR48056:SF63">
    <property type="entry name" value="PROTEIN KINASE DOMAIN-CONTAINING PROTEIN"/>
    <property type="match status" value="1"/>
</dbReference>
<keyword evidence="8" id="KW-0433">Leucine-rich repeat</keyword>
<dbReference type="FunFam" id="3.80.10.10:FF:000681">
    <property type="entry name" value="LRR receptor-like serine/threonine-protein kinase RPK2"/>
    <property type="match status" value="1"/>
</dbReference>
<dbReference type="CDD" id="cd14066">
    <property type="entry name" value="STKc_IRAK"/>
    <property type="match status" value="1"/>
</dbReference>
<feature type="compositionally biased region" description="Polar residues" evidence="23">
    <location>
        <begin position="295"/>
        <end position="322"/>
    </location>
</feature>
<dbReference type="Gene3D" id="3.80.10.10">
    <property type="entry name" value="Ribonuclease Inhibitor"/>
    <property type="match status" value="5"/>
</dbReference>
<comment type="subcellular location">
    <subcellularLocation>
        <location evidence="1">Cell membrane</location>
        <topology evidence="1">Single-pass type I membrane protein</topology>
    </subcellularLocation>
</comment>
<dbReference type="EC" id="2.7.11.1" evidence="3"/>
<feature type="compositionally biased region" description="Polar residues" evidence="23">
    <location>
        <begin position="212"/>
        <end position="222"/>
    </location>
</feature>
<reference evidence="27" key="1">
    <citation type="journal article" date="2020" name="Nat. Commun.">
        <title>Genome assembly of wild tea tree DASZ reveals pedigree and selection history of tea varieties.</title>
        <authorList>
            <person name="Zhang W."/>
            <person name="Zhang Y."/>
            <person name="Qiu H."/>
            <person name="Guo Y."/>
            <person name="Wan H."/>
            <person name="Zhang X."/>
            <person name="Scossa F."/>
            <person name="Alseekh S."/>
            <person name="Zhang Q."/>
            <person name="Wang P."/>
            <person name="Xu L."/>
            <person name="Schmidt M.H."/>
            <person name="Jia X."/>
            <person name="Li D."/>
            <person name="Zhu A."/>
            <person name="Guo F."/>
            <person name="Chen W."/>
            <person name="Ni D."/>
            <person name="Usadel B."/>
            <person name="Fernie A.R."/>
            <person name="Wen W."/>
        </authorList>
    </citation>
    <scope>NUCLEOTIDE SEQUENCE [LARGE SCALE GENOMIC DNA]</scope>
    <source>
        <strain evidence="27">cv. G240</strain>
    </source>
</reference>
<comment type="catalytic activity">
    <reaction evidence="21">
        <text>L-seryl-[protein] + ATP = O-phospho-L-seryl-[protein] + ADP + H(+)</text>
        <dbReference type="Rhea" id="RHEA:17989"/>
        <dbReference type="Rhea" id="RHEA-COMP:9863"/>
        <dbReference type="Rhea" id="RHEA-COMP:11604"/>
        <dbReference type="ChEBI" id="CHEBI:15378"/>
        <dbReference type="ChEBI" id="CHEBI:29999"/>
        <dbReference type="ChEBI" id="CHEBI:30616"/>
        <dbReference type="ChEBI" id="CHEBI:83421"/>
        <dbReference type="ChEBI" id="CHEBI:456216"/>
        <dbReference type="EC" id="2.7.11.1"/>
    </reaction>
</comment>
<reference evidence="26 27" key="2">
    <citation type="submission" date="2020-07" db="EMBL/GenBank/DDBJ databases">
        <title>Genome assembly of wild tea tree DASZ reveals pedigree and selection history of tea varieties.</title>
        <authorList>
            <person name="Zhang W."/>
        </authorList>
    </citation>
    <scope>NUCLEOTIDE SEQUENCE [LARGE SCALE GENOMIC DNA]</scope>
    <source>
        <strain evidence="27">cv. G240</strain>
        <tissue evidence="26">Leaf</tissue>
    </source>
</reference>
<dbReference type="Pfam" id="PF08263">
    <property type="entry name" value="LRRNT_2"/>
    <property type="match status" value="1"/>
</dbReference>
<keyword evidence="19" id="KW-0325">Glycoprotein</keyword>
<feature type="domain" description="Protein kinase" evidence="25">
    <location>
        <begin position="1316"/>
        <end position="1590"/>
    </location>
</feature>
<keyword evidence="13 22" id="KW-0547">Nucleotide-binding</keyword>
<keyword evidence="18" id="KW-0675">Receptor</keyword>
<dbReference type="SUPFAM" id="SSF56112">
    <property type="entry name" value="Protein kinase-like (PK-like)"/>
    <property type="match status" value="1"/>
</dbReference>
<evidence type="ECO:0000256" key="17">
    <source>
        <dbReference type="ARBA" id="ARBA00023136"/>
    </source>
</evidence>
<evidence type="ECO:0000256" key="3">
    <source>
        <dbReference type="ARBA" id="ARBA00012513"/>
    </source>
</evidence>
<dbReference type="GO" id="GO:0005524">
    <property type="term" value="F:ATP binding"/>
    <property type="evidence" value="ECO:0007669"/>
    <property type="project" value="UniProtKB-UniRule"/>
</dbReference>
<feature type="compositionally biased region" description="Basic and acidic residues" evidence="23">
    <location>
        <begin position="347"/>
        <end position="358"/>
    </location>
</feature>
<keyword evidence="4" id="KW-0217">Developmental protein</keyword>
<comment type="caution">
    <text evidence="26">The sequence shown here is derived from an EMBL/GenBank/DDBJ whole genome shotgun (WGS) entry which is preliminary data.</text>
</comment>
<feature type="compositionally biased region" description="Basic and acidic residues" evidence="23">
    <location>
        <begin position="11"/>
        <end position="24"/>
    </location>
</feature>
<dbReference type="Proteomes" id="UP000593564">
    <property type="component" value="Unassembled WGS sequence"/>
</dbReference>
<evidence type="ECO:0000256" key="12">
    <source>
        <dbReference type="ARBA" id="ARBA00022737"/>
    </source>
</evidence>
<gene>
    <name evidence="26" type="ORF">HYC85_005932</name>
</gene>
<evidence type="ECO:0000256" key="18">
    <source>
        <dbReference type="ARBA" id="ARBA00023170"/>
    </source>
</evidence>
<dbReference type="Pfam" id="PF00069">
    <property type="entry name" value="Pkinase"/>
    <property type="match status" value="1"/>
</dbReference>
<dbReference type="GO" id="GO:0009414">
    <property type="term" value="P:response to water deprivation"/>
    <property type="evidence" value="ECO:0007669"/>
    <property type="project" value="UniProtKB-ARBA"/>
</dbReference>
<keyword evidence="10 24" id="KW-0812">Transmembrane</keyword>
<keyword evidence="9" id="KW-0808">Transferase</keyword>
<dbReference type="GO" id="GO:0048508">
    <property type="term" value="P:embryonic meristem development"/>
    <property type="evidence" value="ECO:0007669"/>
    <property type="project" value="UniProtKB-ARBA"/>
</dbReference>
<evidence type="ECO:0000259" key="25">
    <source>
        <dbReference type="PROSITE" id="PS50011"/>
    </source>
</evidence>
<dbReference type="InterPro" id="IPR013210">
    <property type="entry name" value="LRR_N_plant-typ"/>
</dbReference>
<comment type="catalytic activity">
    <reaction evidence="20">
        <text>L-threonyl-[protein] + ATP = O-phospho-L-threonyl-[protein] + ADP + H(+)</text>
        <dbReference type="Rhea" id="RHEA:46608"/>
        <dbReference type="Rhea" id="RHEA-COMP:11060"/>
        <dbReference type="Rhea" id="RHEA-COMP:11605"/>
        <dbReference type="ChEBI" id="CHEBI:15378"/>
        <dbReference type="ChEBI" id="CHEBI:30013"/>
        <dbReference type="ChEBI" id="CHEBI:30616"/>
        <dbReference type="ChEBI" id="CHEBI:61977"/>
        <dbReference type="ChEBI" id="CHEBI:456216"/>
        <dbReference type="EC" id="2.7.11.1"/>
    </reaction>
</comment>
<dbReference type="InterPro" id="IPR032675">
    <property type="entry name" value="LRR_dom_sf"/>
</dbReference>
<dbReference type="InterPro" id="IPR003591">
    <property type="entry name" value="Leu-rich_rpt_typical-subtyp"/>
</dbReference>
<dbReference type="SUPFAM" id="SSF52058">
    <property type="entry name" value="L domain-like"/>
    <property type="match status" value="1"/>
</dbReference>
<keyword evidence="11" id="KW-0732">Signal</keyword>
<dbReference type="PROSITE" id="PS00107">
    <property type="entry name" value="PROTEIN_KINASE_ATP"/>
    <property type="match status" value="1"/>
</dbReference>
<evidence type="ECO:0000256" key="16">
    <source>
        <dbReference type="ARBA" id="ARBA00022989"/>
    </source>
</evidence>
<evidence type="ECO:0000313" key="26">
    <source>
        <dbReference type="EMBL" id="KAF5958707.1"/>
    </source>
</evidence>
<evidence type="ECO:0000256" key="24">
    <source>
        <dbReference type="SAM" id="Phobius"/>
    </source>
</evidence>
<keyword evidence="6" id="KW-0723">Serine/threonine-protein kinase</keyword>
<dbReference type="FunFam" id="3.80.10.10:FF:000369">
    <property type="entry name" value="LRR receptor-like serine/threonine-protein kinase RPK2"/>
    <property type="match status" value="1"/>
</dbReference>
<dbReference type="EMBL" id="JACBKZ010000002">
    <property type="protein sequence ID" value="KAF5958707.1"/>
    <property type="molecule type" value="Genomic_DNA"/>
</dbReference>
<dbReference type="FunFam" id="3.80.10.10:FF:000041">
    <property type="entry name" value="LRR receptor-like serine/threonine-protein kinase ERECTA"/>
    <property type="match status" value="2"/>
</dbReference>
<comment type="similarity">
    <text evidence="2">Belongs to the protein kinase superfamily. Ser/Thr protein kinase family.</text>
</comment>
<evidence type="ECO:0000256" key="15">
    <source>
        <dbReference type="ARBA" id="ARBA00022840"/>
    </source>
</evidence>
<evidence type="ECO:0000256" key="7">
    <source>
        <dbReference type="ARBA" id="ARBA00022553"/>
    </source>
</evidence>
<feature type="compositionally biased region" description="Low complexity" evidence="23">
    <location>
        <begin position="150"/>
        <end position="160"/>
    </location>
</feature>
<dbReference type="PROSITE" id="PS50011">
    <property type="entry name" value="PROTEIN_KINASE_DOM"/>
    <property type="match status" value="1"/>
</dbReference>
<dbReference type="InterPro" id="IPR000719">
    <property type="entry name" value="Prot_kinase_dom"/>
</dbReference>
<accession>A0A7J7I228</accession>
<dbReference type="InterPro" id="IPR001611">
    <property type="entry name" value="Leu-rich_rpt"/>
</dbReference>
<dbReference type="Gene3D" id="1.10.510.10">
    <property type="entry name" value="Transferase(Phosphotransferase) domain 1"/>
    <property type="match status" value="1"/>
</dbReference>
<sequence>MFISSMCRGPAHVDPRGCPEKFESGRAGPECKIGPWPVGGPKPARCPGRARPGRARPGPPTGRGRVGPGPPTGRGRVSGNYEARANFTLLSMPDRAHPEPPMGRGRVLKTAEITKQAVDSERGTGSSKHLKMTNESSPNDGKPIVEGQMSRSSSSSSASSFDPLMDSDREKEDSPSSPSAKVVISPEVSAQTPEWSMVSASPKAEAGPLSSPEISPKQSPPIQTMGRPGSDYDPERIPSSIFSSKPTTPMEWSVASNESLFSIHMGNNSFSRDAMFLSKSGELLKPDELCKITSSTQPITETKSGELNNPSSLATVNEVTADNQRKSDSTSDESGVKEVGDGTPKVVTKETSEDHSKESTPPAEGFHFSTSASKASDGKEMLPPDGARNSGSTARLSDESGNSSRSFAFPVLTGGSVGTGSAKGAPDISQSKPPEAQKPEPQGGEAVTPKAEPPAQTRWVSVMGRCSSVINCYQLQKPLKLFVLFWVFVLAHEAFVFGSDSEKSALLQFKNSVSDPSGVLASWISSNSDHCSWFGVTCDSNSRVVALNITGGGNSISSCAKFAQFPLYGFGIRRNCFDSNVKLVGVLSPEVAKLTELRVLSLPFNELSGEIPSEIWGVEKLEVLDLEGNSITGSLPSHFGGLRSLRLLNLGFNEIVGEIPNSLSVCMSLQVLNLAWNRVNGTIPGFIGGFRDLRGLYLSFNQLSGSVPNEIGDNCGKLEHLELAGNFLIGGIPSSLGNCTGLRSLVLYSNLFQEIIPVELGRLTKLEVLDVSRNSLSGPIPPELGNCFELSVLVFSNLFNPLPNINYSEGDSSLGPSSPISDELNFFEGAIPTEIVTLPKLKVIWAPRVFLQGSLPNSWGACDNLEMVNLNQNLFTGAISEGFSGCKKLQFLDLSSNRLTGEVSGELLLPCMTLFDVSGNHLSGSIPSFNDTSCSHMPSLSGYPFEPDDFSSAYLSFFGNRTRAEIPFIGDVGGLAVLHNFGDNNFTGALQSMLIGRERLADSTVYAFLAGENKLTGPFPGDLFEKCNGLNAVIVNVSNNRISGKIPADIGSMCRSLKVLDASGNQISGTIPPSFGDLVSLVALNLSWNLLQGPIPNSLGQLRGLKFVSLAGNNLTGSIPTSLGQLHSVEVLELSSNYLSGGIPKDIVNLRNLTVLLLNNNKLSGQIPSSLANVSTLSAFNVSFNNLSGPLPLSGNLMKCRNVQGNPFLRSCRMLSLTVPSPQGGTRDLQNYVAYPTMSPPQGSGSSSLNPIEIASITSASAIVSVLLALLVLFFYTRKWKPRSQTGGLARKEVTIFTDIRVPLTFEDIVRATGSFNASNCIGSGGFGTTYKAEISPGVLVAIKRLAVGRFQGVQQFDAELKTLGRLQHPNLVTLIGYHASETEMFLIYNYLPGGNLEKFIQERSTRVVDWRVLHKIALDIARALAYLHDQCVPRVLHRDVKPSNILLDDDYNAYLSDFGLARLLGTSETHATTGVAGTFGYVAPEYAMTCRVSDKADVYSYGVVLLELISDKKALDPSFSSFGNGFNIVTWACMLLRQGRAKEFFTAGLWDVGPHDDLIDVLHLAVVCTVDSLSTRPTMKQAVRRLKQLQPPSC</sequence>
<evidence type="ECO:0000256" key="22">
    <source>
        <dbReference type="PROSITE-ProRule" id="PRU10141"/>
    </source>
</evidence>
<feature type="binding site" evidence="22">
    <location>
        <position position="1344"/>
    </location>
    <ligand>
        <name>ATP</name>
        <dbReference type="ChEBI" id="CHEBI:30616"/>
    </ligand>
</feature>
<evidence type="ECO:0000256" key="23">
    <source>
        <dbReference type="SAM" id="MobiDB-lite"/>
    </source>
</evidence>
<dbReference type="Gene3D" id="3.30.200.20">
    <property type="entry name" value="Phosphorylase Kinase, domain 1"/>
    <property type="match status" value="1"/>
</dbReference>
<feature type="compositionally biased region" description="Basic and acidic residues" evidence="23">
    <location>
        <begin position="323"/>
        <end position="340"/>
    </location>
</feature>
<keyword evidence="7" id="KW-0597">Phosphoprotein</keyword>
<feature type="compositionally biased region" description="Polar residues" evidence="23">
    <location>
        <begin position="389"/>
        <end position="406"/>
    </location>
</feature>
<dbReference type="PROSITE" id="PS00108">
    <property type="entry name" value="PROTEIN_KINASE_ST"/>
    <property type="match status" value="1"/>
</dbReference>
<evidence type="ECO:0000256" key="6">
    <source>
        <dbReference type="ARBA" id="ARBA00022527"/>
    </source>
</evidence>
<feature type="compositionally biased region" description="Polar residues" evidence="23">
    <location>
        <begin position="123"/>
        <end position="139"/>
    </location>
</feature>
<evidence type="ECO:0000256" key="13">
    <source>
        <dbReference type="ARBA" id="ARBA00022741"/>
    </source>
</evidence>
<keyword evidence="5" id="KW-1003">Cell membrane</keyword>
<proteinExistence type="inferred from homology"/>
<dbReference type="SMART" id="SM00220">
    <property type="entry name" value="S_TKc"/>
    <property type="match status" value="1"/>
</dbReference>
<dbReference type="PANTHER" id="PTHR48056">
    <property type="entry name" value="LRR RECEPTOR-LIKE SERINE/THREONINE-PROTEIN KINASE-RELATED"/>
    <property type="match status" value="1"/>
</dbReference>
<evidence type="ECO:0000256" key="14">
    <source>
        <dbReference type="ARBA" id="ARBA00022777"/>
    </source>
</evidence>
<evidence type="ECO:0000256" key="2">
    <source>
        <dbReference type="ARBA" id="ARBA00008684"/>
    </source>
</evidence>
<dbReference type="GO" id="GO:0009945">
    <property type="term" value="P:radial axis specification"/>
    <property type="evidence" value="ECO:0007669"/>
    <property type="project" value="UniProtKB-ARBA"/>
</dbReference>
<dbReference type="GO" id="GO:0009942">
    <property type="term" value="P:longitudinal axis specification"/>
    <property type="evidence" value="ECO:0007669"/>
    <property type="project" value="UniProtKB-ARBA"/>
</dbReference>
<dbReference type="GO" id="GO:0005886">
    <property type="term" value="C:plasma membrane"/>
    <property type="evidence" value="ECO:0007669"/>
    <property type="project" value="UniProtKB-SubCell"/>
</dbReference>
<dbReference type="InterPro" id="IPR050647">
    <property type="entry name" value="Plant_LRR-RLKs"/>
</dbReference>
<dbReference type="InterPro" id="IPR011009">
    <property type="entry name" value="Kinase-like_dom_sf"/>
</dbReference>
<dbReference type="GO" id="GO:0051707">
    <property type="term" value="P:response to other organism"/>
    <property type="evidence" value="ECO:0007669"/>
    <property type="project" value="UniProtKB-ARBA"/>
</dbReference>
<protein>
    <recommendedName>
        <fullName evidence="3">non-specific serine/threonine protein kinase</fullName>
        <ecNumber evidence="3">2.7.11.1</ecNumber>
    </recommendedName>
</protein>
<dbReference type="GO" id="GO:0006952">
    <property type="term" value="P:defense response"/>
    <property type="evidence" value="ECO:0007669"/>
    <property type="project" value="UniProtKB-ARBA"/>
</dbReference>
<feature type="compositionally biased region" description="Low complexity" evidence="23">
    <location>
        <begin position="39"/>
        <end position="50"/>
    </location>
</feature>
<name>A0A7J7I228_CAMSI</name>
<keyword evidence="27" id="KW-1185">Reference proteome</keyword>
<dbReference type="Pfam" id="PF00560">
    <property type="entry name" value="LRR_1"/>
    <property type="match status" value="9"/>
</dbReference>
<keyword evidence="16 24" id="KW-1133">Transmembrane helix</keyword>
<dbReference type="InterPro" id="IPR008271">
    <property type="entry name" value="Ser/Thr_kinase_AS"/>
</dbReference>
<dbReference type="GO" id="GO:0004674">
    <property type="term" value="F:protein serine/threonine kinase activity"/>
    <property type="evidence" value="ECO:0007669"/>
    <property type="project" value="UniProtKB-KW"/>
</dbReference>
<dbReference type="FunFam" id="1.10.510.10:FF:000192">
    <property type="entry name" value="LRR receptor-like serine/threonine-protein kinase RPK2"/>
    <property type="match status" value="1"/>
</dbReference>
<evidence type="ECO:0000256" key="21">
    <source>
        <dbReference type="ARBA" id="ARBA00048679"/>
    </source>
</evidence>
<feature type="region of interest" description="Disordered" evidence="23">
    <location>
        <begin position="295"/>
        <end position="453"/>
    </location>
</feature>
<evidence type="ECO:0000256" key="5">
    <source>
        <dbReference type="ARBA" id="ARBA00022475"/>
    </source>
</evidence>
<evidence type="ECO:0000313" key="27">
    <source>
        <dbReference type="Proteomes" id="UP000593564"/>
    </source>
</evidence>
<feature type="transmembrane region" description="Helical" evidence="24">
    <location>
        <begin position="1254"/>
        <end position="1276"/>
    </location>
</feature>
<evidence type="ECO:0000256" key="19">
    <source>
        <dbReference type="ARBA" id="ARBA00023180"/>
    </source>
</evidence>
<keyword evidence="17 24" id="KW-0472">Membrane</keyword>
<keyword evidence="14" id="KW-0418">Kinase</keyword>
<dbReference type="FunFam" id="3.30.200.20:FF:000260">
    <property type="entry name" value="LRR receptor-like serine/threonine-protein kinase RPK2"/>
    <property type="match status" value="1"/>
</dbReference>
<evidence type="ECO:0000256" key="4">
    <source>
        <dbReference type="ARBA" id="ARBA00022473"/>
    </source>
</evidence>
<evidence type="ECO:0000256" key="1">
    <source>
        <dbReference type="ARBA" id="ARBA00004251"/>
    </source>
</evidence>
<keyword evidence="12" id="KW-0677">Repeat</keyword>
<evidence type="ECO:0000256" key="10">
    <source>
        <dbReference type="ARBA" id="ARBA00022692"/>
    </source>
</evidence>
<dbReference type="PROSITE" id="PS51450">
    <property type="entry name" value="LRR"/>
    <property type="match status" value="1"/>
</dbReference>
<evidence type="ECO:0000256" key="8">
    <source>
        <dbReference type="ARBA" id="ARBA00022614"/>
    </source>
</evidence>
<dbReference type="InterPro" id="IPR017441">
    <property type="entry name" value="Protein_kinase_ATP_BS"/>
</dbReference>
<evidence type="ECO:0000256" key="20">
    <source>
        <dbReference type="ARBA" id="ARBA00047899"/>
    </source>
</evidence>
<organism evidence="26 27">
    <name type="scientific">Camellia sinensis</name>
    <name type="common">Tea plant</name>
    <name type="synonym">Thea sinensis</name>
    <dbReference type="NCBI Taxonomy" id="4442"/>
    <lineage>
        <taxon>Eukaryota</taxon>
        <taxon>Viridiplantae</taxon>
        <taxon>Streptophyta</taxon>
        <taxon>Embryophyta</taxon>
        <taxon>Tracheophyta</taxon>
        <taxon>Spermatophyta</taxon>
        <taxon>Magnoliopsida</taxon>
        <taxon>eudicotyledons</taxon>
        <taxon>Gunneridae</taxon>
        <taxon>Pentapetalae</taxon>
        <taxon>asterids</taxon>
        <taxon>Ericales</taxon>
        <taxon>Theaceae</taxon>
        <taxon>Camellia</taxon>
    </lineage>
</organism>
<dbReference type="SMART" id="SM00369">
    <property type="entry name" value="LRR_TYP"/>
    <property type="match status" value="7"/>
</dbReference>
<dbReference type="Pfam" id="PF13855">
    <property type="entry name" value="LRR_8"/>
    <property type="match status" value="1"/>
</dbReference>